<reference evidence="1" key="1">
    <citation type="submission" date="2014-09" db="EMBL/GenBank/DDBJ databases">
        <authorList>
            <person name="Magalhaes I.L.F."/>
            <person name="Oliveira U."/>
            <person name="Santos F.R."/>
            <person name="Vidigal T.H.D.A."/>
            <person name="Brescovit A.D."/>
            <person name="Santos A.J."/>
        </authorList>
    </citation>
    <scope>NUCLEOTIDE SEQUENCE</scope>
    <source>
        <tissue evidence="1">Shoot tissue taken approximately 20 cm above the soil surface</tissue>
    </source>
</reference>
<dbReference type="EMBL" id="GBRH01227880">
    <property type="protein sequence ID" value="JAD70015.1"/>
    <property type="molecule type" value="Transcribed_RNA"/>
</dbReference>
<dbReference type="AlphaFoldDB" id="A0A0A9C9C7"/>
<name>A0A0A9C9C7_ARUDO</name>
<proteinExistence type="predicted"/>
<organism evidence="1">
    <name type="scientific">Arundo donax</name>
    <name type="common">Giant reed</name>
    <name type="synonym">Donax arundinaceus</name>
    <dbReference type="NCBI Taxonomy" id="35708"/>
    <lineage>
        <taxon>Eukaryota</taxon>
        <taxon>Viridiplantae</taxon>
        <taxon>Streptophyta</taxon>
        <taxon>Embryophyta</taxon>
        <taxon>Tracheophyta</taxon>
        <taxon>Spermatophyta</taxon>
        <taxon>Magnoliopsida</taxon>
        <taxon>Liliopsida</taxon>
        <taxon>Poales</taxon>
        <taxon>Poaceae</taxon>
        <taxon>PACMAD clade</taxon>
        <taxon>Arundinoideae</taxon>
        <taxon>Arundineae</taxon>
        <taxon>Arundo</taxon>
    </lineage>
</organism>
<protein>
    <submittedName>
        <fullName evidence="1">Uncharacterized protein</fullName>
    </submittedName>
</protein>
<sequence>MRPYHVLSFLFCFQRISPCFAEPKEQNS</sequence>
<evidence type="ECO:0000313" key="1">
    <source>
        <dbReference type="EMBL" id="JAD70015.1"/>
    </source>
</evidence>
<accession>A0A0A9C9C7</accession>
<reference evidence="1" key="2">
    <citation type="journal article" date="2015" name="Data Brief">
        <title>Shoot transcriptome of the giant reed, Arundo donax.</title>
        <authorList>
            <person name="Barrero R.A."/>
            <person name="Guerrero F.D."/>
            <person name="Moolhuijzen P."/>
            <person name="Goolsby J.A."/>
            <person name="Tidwell J."/>
            <person name="Bellgard S.E."/>
            <person name="Bellgard M.I."/>
        </authorList>
    </citation>
    <scope>NUCLEOTIDE SEQUENCE</scope>
    <source>
        <tissue evidence="1">Shoot tissue taken approximately 20 cm above the soil surface</tissue>
    </source>
</reference>